<feature type="signal peptide" evidence="3">
    <location>
        <begin position="1"/>
        <end position="21"/>
    </location>
</feature>
<dbReference type="Pfam" id="PF07012">
    <property type="entry name" value="Curlin_rpt"/>
    <property type="match status" value="1"/>
</dbReference>
<evidence type="ECO:0000256" key="1">
    <source>
        <dbReference type="ARBA" id="ARBA00009766"/>
    </source>
</evidence>
<keyword evidence="5" id="KW-1185">Reference proteome</keyword>
<name>A0A1H3N6W4_9RHOB</name>
<dbReference type="Proteomes" id="UP000199286">
    <property type="component" value="Unassembled WGS sequence"/>
</dbReference>
<evidence type="ECO:0000256" key="2">
    <source>
        <dbReference type="ARBA" id="ARBA00022729"/>
    </source>
</evidence>
<dbReference type="EMBL" id="FNPF01000020">
    <property type="protein sequence ID" value="SDY83959.1"/>
    <property type="molecule type" value="Genomic_DNA"/>
</dbReference>
<dbReference type="InterPro" id="IPR009742">
    <property type="entry name" value="Curlin_rpt"/>
</dbReference>
<proteinExistence type="inferred from homology"/>
<dbReference type="GO" id="GO:0007155">
    <property type="term" value="P:cell adhesion"/>
    <property type="evidence" value="ECO:0007669"/>
    <property type="project" value="InterPro"/>
</dbReference>
<gene>
    <name evidence="4" type="ORF">SAMN05444340_12036</name>
</gene>
<comment type="similarity">
    <text evidence="1">Belongs to the CsgA/CsgB family.</text>
</comment>
<evidence type="ECO:0000313" key="5">
    <source>
        <dbReference type="Proteomes" id="UP000199286"/>
    </source>
</evidence>
<feature type="chain" id="PRO_5011581426" evidence="3">
    <location>
        <begin position="22"/>
        <end position="122"/>
    </location>
</feature>
<dbReference type="RefSeq" id="WP_218141152.1">
    <property type="nucleotide sequence ID" value="NZ_FNPF01000020.1"/>
</dbReference>
<dbReference type="STRING" id="321339.SAMN05444340_12036"/>
<evidence type="ECO:0000256" key="3">
    <source>
        <dbReference type="SAM" id="SignalP"/>
    </source>
</evidence>
<protein>
    <submittedName>
        <fullName evidence="4">Curlin associated repeat-containing protein</fullName>
    </submittedName>
</protein>
<evidence type="ECO:0000313" key="4">
    <source>
        <dbReference type="EMBL" id="SDY83959.1"/>
    </source>
</evidence>
<reference evidence="4 5" key="1">
    <citation type="submission" date="2016-10" db="EMBL/GenBank/DDBJ databases">
        <authorList>
            <person name="de Groot N.N."/>
        </authorList>
    </citation>
    <scope>NUCLEOTIDE SEQUENCE [LARGE SCALE GENOMIC DNA]</scope>
    <source>
        <strain evidence="4 5">DSM 26880</strain>
    </source>
</reference>
<dbReference type="AlphaFoldDB" id="A0A1H3N6W4"/>
<organism evidence="4 5">
    <name type="scientific">Citreimonas salinaria</name>
    <dbReference type="NCBI Taxonomy" id="321339"/>
    <lineage>
        <taxon>Bacteria</taxon>
        <taxon>Pseudomonadati</taxon>
        <taxon>Pseudomonadota</taxon>
        <taxon>Alphaproteobacteria</taxon>
        <taxon>Rhodobacterales</taxon>
        <taxon>Roseobacteraceae</taxon>
        <taxon>Citreimonas</taxon>
    </lineage>
</organism>
<accession>A0A1H3N6W4</accession>
<sequence length="122" mass="12907">MKMHMHIAAALVAIAPGLSNAQNYSEVIQSGYGNSQATVQEGSSRSITIQIGSDNSANTTQSGKQNLSAIVQVGEGHERQHSQSGNYNFDVSTQVSSSIAQSSAQREIGGSQWRGSINLEIK</sequence>
<keyword evidence="2 3" id="KW-0732">Signal</keyword>
<dbReference type="GO" id="GO:0009289">
    <property type="term" value="C:pilus"/>
    <property type="evidence" value="ECO:0007669"/>
    <property type="project" value="InterPro"/>
</dbReference>